<dbReference type="GO" id="GO:0015171">
    <property type="term" value="F:amino acid transmembrane transporter activity"/>
    <property type="evidence" value="ECO:0007669"/>
    <property type="project" value="TreeGrafter"/>
</dbReference>
<dbReference type="Pfam" id="PF01810">
    <property type="entry name" value="LysE"/>
    <property type="match status" value="1"/>
</dbReference>
<evidence type="ECO:0000256" key="4">
    <source>
        <dbReference type="ARBA" id="ARBA00022989"/>
    </source>
</evidence>
<evidence type="ECO:0000256" key="6">
    <source>
        <dbReference type="SAM" id="Phobius"/>
    </source>
</evidence>
<dbReference type="EMBL" id="FWPT01000002">
    <property type="protein sequence ID" value="SMA40207.1"/>
    <property type="molecule type" value="Genomic_DNA"/>
</dbReference>
<feature type="transmembrane region" description="Helical" evidence="6">
    <location>
        <begin position="6"/>
        <end position="28"/>
    </location>
</feature>
<reference evidence="7 8" key="1">
    <citation type="submission" date="2017-03" db="EMBL/GenBank/DDBJ databases">
        <authorList>
            <person name="Afonso C.L."/>
            <person name="Miller P.J."/>
            <person name="Scott M.A."/>
            <person name="Spackman E."/>
            <person name="Goraichik I."/>
            <person name="Dimitrov K.M."/>
            <person name="Suarez D.L."/>
            <person name="Swayne D.E."/>
        </authorList>
    </citation>
    <scope>NUCLEOTIDE SEQUENCE [LARGE SCALE GENOMIC DNA]</scope>
    <source>
        <strain evidence="7">SB41UT1</strain>
    </source>
</reference>
<evidence type="ECO:0000313" key="7">
    <source>
        <dbReference type="EMBL" id="SMA40207.1"/>
    </source>
</evidence>
<evidence type="ECO:0000256" key="1">
    <source>
        <dbReference type="ARBA" id="ARBA00004651"/>
    </source>
</evidence>
<evidence type="ECO:0000256" key="3">
    <source>
        <dbReference type="ARBA" id="ARBA00022692"/>
    </source>
</evidence>
<dbReference type="Proteomes" id="UP000196573">
    <property type="component" value="Unassembled WGS sequence"/>
</dbReference>
<evidence type="ECO:0000256" key="2">
    <source>
        <dbReference type="ARBA" id="ARBA00022475"/>
    </source>
</evidence>
<dbReference type="RefSeq" id="WP_087107780.1">
    <property type="nucleotide sequence ID" value="NZ_CBCSCN010000001.1"/>
</dbReference>
<keyword evidence="8" id="KW-1185">Reference proteome</keyword>
<comment type="subcellular location">
    <subcellularLocation>
        <location evidence="1">Cell membrane</location>
        <topology evidence="1">Multi-pass membrane protein</topology>
    </subcellularLocation>
</comment>
<feature type="transmembrane region" description="Helical" evidence="6">
    <location>
        <begin position="40"/>
        <end position="64"/>
    </location>
</feature>
<feature type="transmembrane region" description="Helical" evidence="6">
    <location>
        <begin position="186"/>
        <end position="204"/>
    </location>
</feature>
<evidence type="ECO:0000256" key="5">
    <source>
        <dbReference type="ARBA" id="ARBA00023136"/>
    </source>
</evidence>
<feature type="transmembrane region" description="Helical" evidence="6">
    <location>
        <begin position="119"/>
        <end position="140"/>
    </location>
</feature>
<feature type="transmembrane region" description="Helical" evidence="6">
    <location>
        <begin position="146"/>
        <end position="166"/>
    </location>
</feature>
<proteinExistence type="predicted"/>
<evidence type="ECO:0000313" key="8">
    <source>
        <dbReference type="Proteomes" id="UP000196573"/>
    </source>
</evidence>
<keyword evidence="3 6" id="KW-0812">Transmembrane</keyword>
<dbReference type="AlphaFoldDB" id="A0A1X7AGK5"/>
<dbReference type="OrthoDB" id="581870at2"/>
<dbReference type="PIRSF" id="PIRSF006324">
    <property type="entry name" value="LeuE"/>
    <property type="match status" value="1"/>
</dbReference>
<gene>
    <name evidence="7" type="primary">rhtB_1</name>
    <name evidence="7" type="ORF">EHSB41UT_01154</name>
</gene>
<dbReference type="PANTHER" id="PTHR30086:SF16">
    <property type="entry name" value="AMINO ACID EFFLUX PERMEASE RHTB FAMILY"/>
    <property type="match status" value="1"/>
</dbReference>
<accession>A0A1X7AGK5</accession>
<name>A0A1X7AGK5_9GAMM</name>
<protein>
    <submittedName>
        <fullName evidence="7">Homoserine/homoserine lactone efflux protein</fullName>
    </submittedName>
</protein>
<dbReference type="InterPro" id="IPR001123">
    <property type="entry name" value="LeuE-type"/>
</dbReference>
<keyword evidence="2" id="KW-1003">Cell membrane</keyword>
<keyword evidence="4 6" id="KW-1133">Transmembrane helix</keyword>
<organism evidence="7 8">
    <name type="scientific">Parendozoicomonas haliclonae</name>
    <dbReference type="NCBI Taxonomy" id="1960125"/>
    <lineage>
        <taxon>Bacteria</taxon>
        <taxon>Pseudomonadati</taxon>
        <taxon>Pseudomonadota</taxon>
        <taxon>Gammaproteobacteria</taxon>
        <taxon>Oceanospirillales</taxon>
        <taxon>Endozoicomonadaceae</taxon>
        <taxon>Parendozoicomonas</taxon>
    </lineage>
</organism>
<dbReference type="PANTHER" id="PTHR30086">
    <property type="entry name" value="ARGININE EXPORTER PROTEIN ARGO"/>
    <property type="match status" value="1"/>
</dbReference>
<sequence length="205" mass="21932">MSLTEWLPILAICVLGAMTPGPSLAVVLHNTMNGSRLHGVVTGISHSLGIAIYALAATTGLALLITGSPFLFRCITWGGAAYLIWLAIKAFRAPVSSGEDESVEKVKTLTFQEAARQGFLISFLNPKIAVFFLALFSQFVTPGAEAVQQAIMVLTATIVDGGWYALVALAFSHPRLLPWLQQKSGVINKLTAVVLLLIAVRILMN</sequence>
<dbReference type="GO" id="GO:0005886">
    <property type="term" value="C:plasma membrane"/>
    <property type="evidence" value="ECO:0007669"/>
    <property type="project" value="UniProtKB-SubCell"/>
</dbReference>
<keyword evidence="5 6" id="KW-0472">Membrane</keyword>